<evidence type="ECO:0000259" key="4">
    <source>
        <dbReference type="PROSITE" id="PS50893"/>
    </source>
</evidence>
<dbReference type="PATRIC" id="fig|1157951.4.peg.3890"/>
<dbReference type="PANTHER" id="PTHR42734:SF18">
    <property type="entry name" value="VITAMIN B12 IMPORT ATP-BINDING PROTEIN BTUD"/>
    <property type="match status" value="1"/>
</dbReference>
<evidence type="ECO:0000313" key="6">
    <source>
        <dbReference type="Proteomes" id="UP000005012"/>
    </source>
</evidence>
<dbReference type="SUPFAM" id="SSF52540">
    <property type="entry name" value="P-loop containing nucleoside triphosphate hydrolases"/>
    <property type="match status" value="1"/>
</dbReference>
<dbReference type="EMBL" id="CP003488">
    <property type="protein sequence ID" value="AFH95666.1"/>
    <property type="molecule type" value="Genomic_DNA"/>
</dbReference>
<dbReference type="Gene3D" id="3.40.50.300">
    <property type="entry name" value="P-loop containing nucleotide triphosphate hydrolases"/>
    <property type="match status" value="1"/>
</dbReference>
<sequence>MMNRQPIIELIQFSIDSRLININETVFAGEQIHLLGANGAGKSTLLSGMSGFLAFQGQLNINGRALNEYRVQALRQQRAYFPQQVSTQPILKVFQYLALFYSSNEYQIALFNQLTEDFQLACLLMKPITQLSGGEWQRVRIIATFLQVWDRQDLSGKFILFDEPTNNLDIIQQSKLDKWVKYFCDCQGTVIMSGHNLSHSYRHASRIWMLKKGEIIFSGKPEQVMTDFNLSEIFASKIISSTDSETKTWQVISFDE</sequence>
<dbReference type="InterPro" id="IPR050153">
    <property type="entry name" value="Metal_Ion_Import_ABC"/>
</dbReference>
<dbReference type="Pfam" id="PF00005">
    <property type="entry name" value="ABC_tran"/>
    <property type="match status" value="1"/>
</dbReference>
<dbReference type="InterPro" id="IPR027417">
    <property type="entry name" value="P-loop_NTPase"/>
</dbReference>
<protein>
    <submittedName>
        <fullName evidence="5">Vitamin B12-transporter ATPase</fullName>
    </submittedName>
</protein>
<evidence type="ECO:0000256" key="2">
    <source>
        <dbReference type="ARBA" id="ARBA00022741"/>
    </source>
</evidence>
<name>A0A140ST34_PROSM</name>
<dbReference type="PROSITE" id="PS50893">
    <property type="entry name" value="ABC_TRANSPORTER_2"/>
    <property type="match status" value="1"/>
</dbReference>
<evidence type="ECO:0000256" key="1">
    <source>
        <dbReference type="ARBA" id="ARBA00022448"/>
    </source>
</evidence>
<dbReference type="HOGENOM" id="CLU_000604_1_11_6"/>
<dbReference type="GO" id="GO:0005524">
    <property type="term" value="F:ATP binding"/>
    <property type="evidence" value="ECO:0007669"/>
    <property type="project" value="UniProtKB-KW"/>
</dbReference>
<dbReference type="RefSeq" id="WP_004919095.1">
    <property type="nucleotide sequence ID" value="NC_017731.1"/>
</dbReference>
<dbReference type="PANTHER" id="PTHR42734">
    <property type="entry name" value="METAL TRANSPORT SYSTEM ATP-BINDING PROTEIN TM_0124-RELATED"/>
    <property type="match status" value="1"/>
</dbReference>
<evidence type="ECO:0000313" key="5">
    <source>
        <dbReference type="EMBL" id="AFH95666.1"/>
    </source>
</evidence>
<dbReference type="AlphaFoldDB" id="A0A140ST34"/>
<dbReference type="PROSITE" id="PS00211">
    <property type="entry name" value="ABC_TRANSPORTER_1"/>
    <property type="match status" value="1"/>
</dbReference>
<dbReference type="Proteomes" id="UP000005012">
    <property type="component" value="Chromosome"/>
</dbReference>
<accession>A0A140ST34</accession>
<dbReference type="KEGG" id="psi:S70_19350"/>
<reference evidence="5 6" key="1">
    <citation type="journal article" date="2012" name="J. Bacteriol.">
        <title>Complete Genome Sequence of Providencia stuartii Clinical Isolate MRSN 2154.</title>
        <authorList>
            <person name="Clifford R.J."/>
            <person name="Hang J."/>
            <person name="Riley M.C."/>
            <person name="Onmus-Leone F."/>
            <person name="Kuschner R.A."/>
            <person name="Lesho E.P."/>
            <person name="Waterman P.E."/>
        </authorList>
    </citation>
    <scope>NUCLEOTIDE SEQUENCE [LARGE SCALE GENOMIC DNA]</scope>
    <source>
        <strain evidence="5 6">MRSN 2154</strain>
    </source>
</reference>
<gene>
    <name evidence="5" type="ordered locus">S70_19350</name>
</gene>
<organism evidence="5 6">
    <name type="scientific">Providencia stuartii (strain MRSN 2154)</name>
    <dbReference type="NCBI Taxonomy" id="1157951"/>
    <lineage>
        <taxon>Bacteria</taxon>
        <taxon>Pseudomonadati</taxon>
        <taxon>Pseudomonadota</taxon>
        <taxon>Gammaproteobacteria</taxon>
        <taxon>Enterobacterales</taxon>
        <taxon>Morganellaceae</taxon>
        <taxon>Providencia</taxon>
    </lineage>
</organism>
<evidence type="ECO:0000256" key="3">
    <source>
        <dbReference type="ARBA" id="ARBA00022840"/>
    </source>
</evidence>
<dbReference type="GO" id="GO:0016887">
    <property type="term" value="F:ATP hydrolysis activity"/>
    <property type="evidence" value="ECO:0007669"/>
    <property type="project" value="InterPro"/>
</dbReference>
<proteinExistence type="predicted"/>
<keyword evidence="3" id="KW-0067">ATP-binding</keyword>
<keyword evidence="2" id="KW-0547">Nucleotide-binding</keyword>
<keyword evidence="1" id="KW-0813">Transport</keyword>
<dbReference type="OrthoDB" id="5292475at2"/>
<dbReference type="InterPro" id="IPR003593">
    <property type="entry name" value="AAA+_ATPase"/>
</dbReference>
<dbReference type="InterPro" id="IPR003439">
    <property type="entry name" value="ABC_transporter-like_ATP-bd"/>
</dbReference>
<dbReference type="GeneID" id="93519607"/>
<reference evidence="6" key="2">
    <citation type="submission" date="2012-04" db="EMBL/GenBank/DDBJ databases">
        <title>Complete genome sequence of Providencia stuartii clinical isolate MRSN 2154.</title>
        <authorList>
            <person name="Clifford R.J."/>
            <person name="Hang J."/>
            <person name="Riley M.C."/>
            <person name="Onmus-Leone F."/>
            <person name="Kuschner R.A."/>
            <person name="Lesho E.P."/>
            <person name="Waterman P.E."/>
        </authorList>
    </citation>
    <scope>NUCLEOTIDE SEQUENCE [LARGE SCALE GENOMIC DNA]</scope>
    <source>
        <strain evidence="6">MRSN 2154</strain>
    </source>
</reference>
<dbReference type="SMART" id="SM00382">
    <property type="entry name" value="AAA"/>
    <property type="match status" value="1"/>
</dbReference>
<feature type="domain" description="ABC transporter" evidence="4">
    <location>
        <begin position="2"/>
        <end position="237"/>
    </location>
</feature>
<dbReference type="InterPro" id="IPR017871">
    <property type="entry name" value="ABC_transporter-like_CS"/>
</dbReference>